<evidence type="ECO:0000256" key="2">
    <source>
        <dbReference type="ARBA" id="ARBA00008610"/>
    </source>
</evidence>
<reference evidence="8 9" key="1">
    <citation type="submission" date="2018-10" db="EMBL/GenBank/DDBJ databases">
        <title>Co-occurring genomic capacity for anaerobic methane metabolism and dissimilatory sulfite reduction discovered in the Korarchaeota.</title>
        <authorList>
            <person name="Mckay L.J."/>
            <person name="Dlakic M."/>
            <person name="Fields M.W."/>
            <person name="Delmont T.O."/>
            <person name="Eren A.M."/>
            <person name="Jay Z.J."/>
            <person name="Klingelsmith K.B."/>
            <person name="Rusch D.B."/>
            <person name="Inskeep W.P."/>
        </authorList>
    </citation>
    <scope>NUCLEOTIDE SEQUENCE [LARGE SCALE GENOMIC DNA]</scope>
    <source>
        <strain evidence="8 9">WS</strain>
    </source>
</reference>
<dbReference type="Proteomes" id="UP000278149">
    <property type="component" value="Unassembled WGS sequence"/>
</dbReference>
<dbReference type="CDD" id="cd06354">
    <property type="entry name" value="PBP1_PrnA-like"/>
    <property type="match status" value="1"/>
</dbReference>
<evidence type="ECO:0000256" key="1">
    <source>
        <dbReference type="ARBA" id="ARBA00004193"/>
    </source>
</evidence>
<evidence type="ECO:0000256" key="5">
    <source>
        <dbReference type="ARBA" id="ARBA00023136"/>
    </source>
</evidence>
<keyword evidence="3" id="KW-1003">Cell membrane</keyword>
<feature type="domain" description="ABC transporter substrate-binding protein PnrA-like" evidence="7">
    <location>
        <begin position="37"/>
        <end position="329"/>
    </location>
</feature>
<dbReference type="InterPro" id="IPR050957">
    <property type="entry name" value="BMP_lipoprotein"/>
</dbReference>
<proteinExistence type="inferred from homology"/>
<dbReference type="InterPro" id="IPR003760">
    <property type="entry name" value="PnrA-like"/>
</dbReference>
<evidence type="ECO:0000256" key="4">
    <source>
        <dbReference type="ARBA" id="ARBA00022729"/>
    </source>
</evidence>
<keyword evidence="4" id="KW-0732">Signal</keyword>
<dbReference type="InterPro" id="IPR028082">
    <property type="entry name" value="Peripla_BP_I"/>
</dbReference>
<organism evidence="8 9">
    <name type="scientific">Candidatus Korarchaeum cryptofilum</name>
    <dbReference type="NCBI Taxonomy" id="498846"/>
    <lineage>
        <taxon>Archaea</taxon>
        <taxon>Thermoproteota</taxon>
        <taxon>Candidatus Korarchaeia</taxon>
        <taxon>Candidatus Korarchaeales</taxon>
        <taxon>Candidatus Korarchaeaceae</taxon>
        <taxon>Candidatus Korarchaeum</taxon>
    </lineage>
</organism>
<evidence type="ECO:0000256" key="3">
    <source>
        <dbReference type="ARBA" id="ARBA00022475"/>
    </source>
</evidence>
<accession>A0A429G1Q7</accession>
<dbReference type="GO" id="GO:0005886">
    <property type="term" value="C:plasma membrane"/>
    <property type="evidence" value="ECO:0007669"/>
    <property type="project" value="UniProtKB-SubCell"/>
</dbReference>
<dbReference type="AlphaFoldDB" id="A0A429G1Q7"/>
<dbReference type="Gene3D" id="3.40.50.2300">
    <property type="match status" value="2"/>
</dbReference>
<dbReference type="PANTHER" id="PTHR34296">
    <property type="entry name" value="TRANSCRIPTIONAL ACTIVATOR PROTEIN MED"/>
    <property type="match status" value="1"/>
</dbReference>
<keyword evidence="5" id="KW-0472">Membrane</keyword>
<dbReference type="EMBL" id="RCOR01000042">
    <property type="protein sequence ID" value="RSN67762.1"/>
    <property type="molecule type" value="Genomic_DNA"/>
</dbReference>
<evidence type="ECO:0000259" key="7">
    <source>
        <dbReference type="Pfam" id="PF02608"/>
    </source>
</evidence>
<comment type="subcellular location">
    <subcellularLocation>
        <location evidence="1">Cell membrane</location>
        <topology evidence="1">Lipid-anchor</topology>
    </subcellularLocation>
</comment>
<comment type="caution">
    <text evidence="8">The sequence shown here is derived from an EMBL/GenBank/DDBJ whole genome shotgun (WGS) entry which is preliminary data.</text>
</comment>
<protein>
    <submittedName>
        <fullName evidence="8">BMP family ABC transporter substrate-binding protein</fullName>
    </submittedName>
</protein>
<name>A0A429G1Q7_9CREN</name>
<dbReference type="Pfam" id="PF02608">
    <property type="entry name" value="Bmp"/>
    <property type="match status" value="1"/>
</dbReference>
<evidence type="ECO:0000256" key="6">
    <source>
        <dbReference type="ARBA" id="ARBA00023288"/>
    </source>
</evidence>
<evidence type="ECO:0000313" key="8">
    <source>
        <dbReference type="EMBL" id="RSN67762.1"/>
    </source>
</evidence>
<gene>
    <name evidence="8" type="ORF">D9Q81_07620</name>
</gene>
<comment type="similarity">
    <text evidence="2">Belongs to the BMP lipoprotein family.</text>
</comment>
<dbReference type="SUPFAM" id="SSF53822">
    <property type="entry name" value="Periplasmic binding protein-like I"/>
    <property type="match status" value="1"/>
</dbReference>
<sequence length="401" mass="43857">MSKVGATLLILIIIVAAVAAYFLIQPAQPTPTKKVKVAILFDVGGRGDLSFNDMAYLGATKAQKDFGIEIETLTPKSLADMVPLLEDLSKRGEYDLLVLIGFLWTDALNKTADKFPDQKFALIDSTTGIARKNEVDILFREQECAAIVGVLASGMAKSLGGNKVGAVAGMDIPPLWKFHVGYLYGVKYYEKATGQKMDFVWQYTGTFTDTQAGYNAAMTLLQQDVKVLYGLAGLTHIGMFNAVKEWNSRQGKIAALAIGQDASQEWISPKDIPLSGAKRVDVAVYTAIEMVVKGTWKGGITTLGLKEGGVGIWDLDGVKEFATLAYEAKQLKDMTPDDVVKIVDQQRKAYIPEDTQRIADELKEKIMKGEIKFKTPANHEEYDSIIRELLSGNLDAALEKG</sequence>
<dbReference type="PANTHER" id="PTHR34296:SF2">
    <property type="entry name" value="ABC TRANSPORTER GUANOSINE-BINDING PROTEIN NUPN"/>
    <property type="match status" value="1"/>
</dbReference>
<keyword evidence="6" id="KW-0449">Lipoprotein</keyword>
<evidence type="ECO:0000313" key="9">
    <source>
        <dbReference type="Proteomes" id="UP000278149"/>
    </source>
</evidence>